<dbReference type="EMBL" id="CP016076">
    <property type="protein sequence ID" value="APU16100.1"/>
    <property type="molecule type" value="Genomic_DNA"/>
</dbReference>
<dbReference type="KEGG" id="acad:UA74_20375"/>
<dbReference type="AlphaFoldDB" id="A0AAC9PTI9"/>
<keyword evidence="3" id="KW-1185">Reference proteome</keyword>
<organism evidence="2 3">
    <name type="scientific">Actinoalloteichus fjordicus</name>
    <dbReference type="NCBI Taxonomy" id="1612552"/>
    <lineage>
        <taxon>Bacteria</taxon>
        <taxon>Bacillati</taxon>
        <taxon>Actinomycetota</taxon>
        <taxon>Actinomycetes</taxon>
        <taxon>Pseudonocardiales</taxon>
        <taxon>Pseudonocardiaceae</taxon>
        <taxon>Actinoalloteichus</taxon>
    </lineage>
</organism>
<feature type="compositionally biased region" description="Basic residues" evidence="1">
    <location>
        <begin position="66"/>
        <end position="77"/>
    </location>
</feature>
<dbReference type="Proteomes" id="UP000185511">
    <property type="component" value="Chromosome"/>
</dbReference>
<feature type="region of interest" description="Disordered" evidence="1">
    <location>
        <begin position="38"/>
        <end position="82"/>
    </location>
</feature>
<reference evidence="3" key="1">
    <citation type="submission" date="2016-06" db="EMBL/GenBank/DDBJ databases">
        <title>Complete genome sequence of Actinoalloteichus fjordicus DSM 46855 (=ADI127-17), type strain of the new species Actinoalloteichus fjordicus.</title>
        <authorList>
            <person name="Ruckert C."/>
            <person name="Nouioui I."/>
            <person name="Willmese J."/>
            <person name="van Wezel G."/>
            <person name="Klenk H.-P."/>
            <person name="Kalinowski J."/>
            <person name="Zotchev S.B."/>
        </authorList>
    </citation>
    <scope>NUCLEOTIDE SEQUENCE [LARGE SCALE GENOMIC DNA]</scope>
    <source>
        <strain evidence="3">ADI127-7</strain>
    </source>
</reference>
<name>A0AAC9PTI9_9PSEU</name>
<sequence length="139" mass="14307">MIGAGEYGIDGCAHRAYRSAGGVRLGSTMPIPAALALPGFRADRDDPARLPGRPEPDDAASGSARRAVRRLGARRHSSSAGAAVGLRPGSVVVFVEKCAVSPGPSRTLSGPHTHRIAGLRGPGAVRTVTVRPLTRIRTG</sequence>
<proteinExistence type="predicted"/>
<evidence type="ECO:0000256" key="1">
    <source>
        <dbReference type="SAM" id="MobiDB-lite"/>
    </source>
</evidence>
<gene>
    <name evidence="2" type="ORF">UA74_20375</name>
</gene>
<evidence type="ECO:0000313" key="2">
    <source>
        <dbReference type="EMBL" id="APU16100.1"/>
    </source>
</evidence>
<accession>A0AAC9PTI9</accession>
<evidence type="ECO:0000313" key="3">
    <source>
        <dbReference type="Proteomes" id="UP000185511"/>
    </source>
</evidence>
<feature type="compositionally biased region" description="Basic and acidic residues" evidence="1">
    <location>
        <begin position="41"/>
        <end position="56"/>
    </location>
</feature>
<protein>
    <submittedName>
        <fullName evidence="2">Uncharacterized protein</fullName>
    </submittedName>
</protein>